<feature type="transmembrane region" description="Helical" evidence="1">
    <location>
        <begin position="54"/>
        <end position="71"/>
    </location>
</feature>
<accession>A0A9D2N834</accession>
<gene>
    <name evidence="3" type="ORF">H9935_12845</name>
</gene>
<keyword evidence="1" id="KW-1133">Transmembrane helix</keyword>
<dbReference type="InterPro" id="IPR017259">
    <property type="entry name" value="UCP037672"/>
</dbReference>
<name>A0A9D2N834_9FIRM</name>
<reference evidence="3" key="1">
    <citation type="journal article" date="2021" name="PeerJ">
        <title>Extensive microbial diversity within the chicken gut microbiome revealed by metagenomics and culture.</title>
        <authorList>
            <person name="Gilroy R."/>
            <person name="Ravi A."/>
            <person name="Getino M."/>
            <person name="Pursley I."/>
            <person name="Horton D.L."/>
            <person name="Alikhan N.F."/>
            <person name="Baker D."/>
            <person name="Gharbi K."/>
            <person name="Hall N."/>
            <person name="Watson M."/>
            <person name="Adriaenssens E.M."/>
            <person name="Foster-Nyarko E."/>
            <person name="Jarju S."/>
            <person name="Secka A."/>
            <person name="Antonio M."/>
            <person name="Oren A."/>
            <person name="Chaudhuri R.R."/>
            <person name="La Ragione R."/>
            <person name="Hildebrand F."/>
            <person name="Pallen M.J."/>
        </authorList>
    </citation>
    <scope>NUCLEOTIDE SEQUENCE</scope>
    <source>
        <strain evidence="3">ChiSxjej6B18-287</strain>
    </source>
</reference>
<comment type="caution">
    <text evidence="3">The sequence shown here is derived from an EMBL/GenBank/DDBJ whole genome shotgun (WGS) entry which is preliminary data.</text>
</comment>
<evidence type="ECO:0000256" key="1">
    <source>
        <dbReference type="SAM" id="Phobius"/>
    </source>
</evidence>
<keyword evidence="1" id="KW-0812">Transmembrane</keyword>
<feature type="domain" description="Bacterial Pleckstrin homology" evidence="2">
    <location>
        <begin position="153"/>
        <end position="244"/>
    </location>
</feature>
<sequence length="267" mass="29716">MMDRIVILLTILIGGGISLALLMGKGSFLIAGYNTASEKEKRKYNEKKLCRTTGTYLALITVLVLGAEIMGENIPDWYLALTTGGVFIGLIPTLLYANLGCRIKPGEEILLEESPEKELKRKKARKTGTIITILITGAALVFSAVLLFTGNVEVVIQNDQLEIQGSYWSDYELPLSEIQAVTYREDFETGSKRMGVNSLQLNEGTFQNKEFGEYTIYSYVRCKDFVVMETTDGVLVINGKTPEETRTLYEKILEATGLEEEQKGEEP</sequence>
<dbReference type="AlphaFoldDB" id="A0A9D2N834"/>
<dbReference type="Pfam" id="PF10882">
    <property type="entry name" value="bPH_5"/>
    <property type="match status" value="1"/>
</dbReference>
<dbReference type="EMBL" id="DWWV01000175">
    <property type="protein sequence ID" value="HJC11663.1"/>
    <property type="molecule type" value="Genomic_DNA"/>
</dbReference>
<protein>
    <submittedName>
        <fullName evidence="3">DUF3784 domain-containing protein</fullName>
    </submittedName>
</protein>
<dbReference type="Proteomes" id="UP000823893">
    <property type="component" value="Unassembled WGS sequence"/>
</dbReference>
<feature type="transmembrane region" description="Helical" evidence="1">
    <location>
        <begin position="6"/>
        <end position="33"/>
    </location>
</feature>
<dbReference type="InterPro" id="IPR027783">
    <property type="entry name" value="Bacterial_PH-related"/>
</dbReference>
<evidence type="ECO:0000313" key="3">
    <source>
        <dbReference type="EMBL" id="HJC11663.1"/>
    </source>
</evidence>
<evidence type="ECO:0000259" key="2">
    <source>
        <dbReference type="Pfam" id="PF10882"/>
    </source>
</evidence>
<reference evidence="3" key="2">
    <citation type="submission" date="2021-04" db="EMBL/GenBank/DDBJ databases">
        <authorList>
            <person name="Gilroy R."/>
        </authorList>
    </citation>
    <scope>NUCLEOTIDE SEQUENCE</scope>
    <source>
        <strain evidence="3">ChiSxjej6B18-287</strain>
    </source>
</reference>
<evidence type="ECO:0000313" key="4">
    <source>
        <dbReference type="Proteomes" id="UP000823893"/>
    </source>
</evidence>
<organism evidence="3 4">
    <name type="scientific">Candidatus Blautia merdigallinarum</name>
    <dbReference type="NCBI Taxonomy" id="2838495"/>
    <lineage>
        <taxon>Bacteria</taxon>
        <taxon>Bacillati</taxon>
        <taxon>Bacillota</taxon>
        <taxon>Clostridia</taxon>
        <taxon>Lachnospirales</taxon>
        <taxon>Lachnospiraceae</taxon>
        <taxon>Blautia</taxon>
    </lineage>
</organism>
<feature type="transmembrane region" description="Helical" evidence="1">
    <location>
        <begin position="127"/>
        <end position="148"/>
    </location>
</feature>
<dbReference type="Pfam" id="PF12650">
    <property type="entry name" value="DUF3784"/>
    <property type="match status" value="1"/>
</dbReference>
<keyword evidence="1" id="KW-0472">Membrane</keyword>
<feature type="transmembrane region" description="Helical" evidence="1">
    <location>
        <begin position="77"/>
        <end position="97"/>
    </location>
</feature>
<proteinExistence type="predicted"/>